<reference evidence="1 2" key="1">
    <citation type="journal article" date="2016" name="Sci. Rep.">
        <title>The Dendrobium catenatum Lindl. genome sequence provides insights into polysaccharide synthase, floral development and adaptive evolution.</title>
        <authorList>
            <person name="Zhang G.Q."/>
            <person name="Xu Q."/>
            <person name="Bian C."/>
            <person name="Tsai W.C."/>
            <person name="Yeh C.M."/>
            <person name="Liu K.W."/>
            <person name="Yoshida K."/>
            <person name="Zhang L.S."/>
            <person name="Chang S.B."/>
            <person name="Chen F."/>
            <person name="Shi Y."/>
            <person name="Su Y.Y."/>
            <person name="Zhang Y.Q."/>
            <person name="Chen L.J."/>
            <person name="Yin Y."/>
            <person name="Lin M."/>
            <person name="Huang H."/>
            <person name="Deng H."/>
            <person name="Wang Z.W."/>
            <person name="Zhu S.L."/>
            <person name="Zhao X."/>
            <person name="Deng C."/>
            <person name="Niu S.C."/>
            <person name="Huang J."/>
            <person name="Wang M."/>
            <person name="Liu G.H."/>
            <person name="Yang H.J."/>
            <person name="Xiao X.J."/>
            <person name="Hsiao Y.Y."/>
            <person name="Wu W.L."/>
            <person name="Chen Y.Y."/>
            <person name="Mitsuda N."/>
            <person name="Ohme-Takagi M."/>
            <person name="Luo Y.B."/>
            <person name="Van de Peer Y."/>
            <person name="Liu Z.J."/>
        </authorList>
    </citation>
    <scope>NUCLEOTIDE SEQUENCE [LARGE SCALE GENOMIC DNA]</scope>
    <source>
        <tissue evidence="1">The whole plant</tissue>
    </source>
</reference>
<protein>
    <submittedName>
        <fullName evidence="1">Uncharacterized protein</fullName>
    </submittedName>
</protein>
<evidence type="ECO:0000313" key="1">
    <source>
        <dbReference type="EMBL" id="PKU66950.1"/>
    </source>
</evidence>
<keyword evidence="2" id="KW-1185">Reference proteome</keyword>
<dbReference type="EMBL" id="KZ503234">
    <property type="protein sequence ID" value="PKU66950.1"/>
    <property type="molecule type" value="Genomic_DNA"/>
</dbReference>
<reference evidence="1 2" key="2">
    <citation type="journal article" date="2017" name="Nature">
        <title>The Apostasia genome and the evolution of orchids.</title>
        <authorList>
            <person name="Zhang G.Q."/>
            <person name="Liu K.W."/>
            <person name="Li Z."/>
            <person name="Lohaus R."/>
            <person name="Hsiao Y.Y."/>
            <person name="Niu S.C."/>
            <person name="Wang J.Y."/>
            <person name="Lin Y.C."/>
            <person name="Xu Q."/>
            <person name="Chen L.J."/>
            <person name="Yoshida K."/>
            <person name="Fujiwara S."/>
            <person name="Wang Z.W."/>
            <person name="Zhang Y.Q."/>
            <person name="Mitsuda N."/>
            <person name="Wang M."/>
            <person name="Liu G.H."/>
            <person name="Pecoraro L."/>
            <person name="Huang H.X."/>
            <person name="Xiao X.J."/>
            <person name="Lin M."/>
            <person name="Wu X.Y."/>
            <person name="Wu W.L."/>
            <person name="Chen Y.Y."/>
            <person name="Chang S.B."/>
            <person name="Sakamoto S."/>
            <person name="Ohme-Takagi M."/>
            <person name="Yagi M."/>
            <person name="Zeng S.J."/>
            <person name="Shen C.Y."/>
            <person name="Yeh C.M."/>
            <person name="Luo Y.B."/>
            <person name="Tsai W.C."/>
            <person name="Van de Peer Y."/>
            <person name="Liu Z.J."/>
        </authorList>
    </citation>
    <scope>NUCLEOTIDE SEQUENCE [LARGE SCALE GENOMIC DNA]</scope>
    <source>
        <tissue evidence="1">The whole plant</tissue>
    </source>
</reference>
<sequence length="304" mass="34994">MIKAWRNCRPNTCVEERVQILNNRKYRKPVFLVDLNAFPTDEEFSSKAENKVMRLPQVKKPRHIKEVESTHVPAMDWNGMGLNSRKKAKGVLKIKPLTMNVASKQIGLQLHTESQELFRRPPKGVLKIKRKGYPNSLVERPKLQEENLYSKLKTDFTNGKKSEDALSIGSELFDNARSFLRKNTVNSMKMYSNDTSDFGGFFDSQKTEVLSPGSLCLYLSASDHYGRKIMPVHTNFTEAVSRNSTLVMDDCQIFPNYPDHSEHWHREKNGDDVGRSSMFPLTYKRKKYVTKLSSVQNLKQPSMV</sequence>
<gene>
    <name evidence="1" type="ORF">MA16_Dca017270</name>
</gene>
<organism evidence="1 2">
    <name type="scientific">Dendrobium catenatum</name>
    <dbReference type="NCBI Taxonomy" id="906689"/>
    <lineage>
        <taxon>Eukaryota</taxon>
        <taxon>Viridiplantae</taxon>
        <taxon>Streptophyta</taxon>
        <taxon>Embryophyta</taxon>
        <taxon>Tracheophyta</taxon>
        <taxon>Spermatophyta</taxon>
        <taxon>Magnoliopsida</taxon>
        <taxon>Liliopsida</taxon>
        <taxon>Asparagales</taxon>
        <taxon>Orchidaceae</taxon>
        <taxon>Epidendroideae</taxon>
        <taxon>Malaxideae</taxon>
        <taxon>Dendrobiinae</taxon>
        <taxon>Dendrobium</taxon>
    </lineage>
</organism>
<name>A0A2I0VU71_9ASPA</name>
<dbReference type="AlphaFoldDB" id="A0A2I0VU71"/>
<accession>A0A2I0VU71</accession>
<proteinExistence type="predicted"/>
<dbReference type="Proteomes" id="UP000233837">
    <property type="component" value="Unassembled WGS sequence"/>
</dbReference>
<evidence type="ECO:0000313" key="2">
    <source>
        <dbReference type="Proteomes" id="UP000233837"/>
    </source>
</evidence>